<dbReference type="GO" id="GO:0005737">
    <property type="term" value="C:cytoplasm"/>
    <property type="evidence" value="ECO:0007669"/>
    <property type="project" value="TreeGrafter"/>
</dbReference>
<dbReference type="AlphaFoldDB" id="A0A3N4MIL0"/>
<dbReference type="RefSeq" id="WP_120517800.1">
    <property type="nucleotide sequence ID" value="NZ_QXZY01000010.1"/>
</dbReference>
<dbReference type="Pfam" id="PF00656">
    <property type="entry name" value="Peptidase_C14"/>
    <property type="match status" value="1"/>
</dbReference>
<dbReference type="Pfam" id="PF24096">
    <property type="entry name" value="DUF7379"/>
    <property type="match status" value="1"/>
</dbReference>
<dbReference type="Gene3D" id="3.40.50.1460">
    <property type="match status" value="1"/>
</dbReference>
<dbReference type="OrthoDB" id="9812126at2"/>
<dbReference type="Proteomes" id="UP000279089">
    <property type="component" value="Unassembled WGS sequence"/>
</dbReference>
<protein>
    <recommendedName>
        <fullName evidence="5">Caspase family protein</fullName>
    </recommendedName>
</protein>
<proteinExistence type="predicted"/>
<dbReference type="GO" id="GO:0004197">
    <property type="term" value="F:cysteine-type endopeptidase activity"/>
    <property type="evidence" value="ECO:0007669"/>
    <property type="project" value="InterPro"/>
</dbReference>
<dbReference type="SUPFAM" id="SSF53474">
    <property type="entry name" value="alpha/beta-Hydrolases"/>
    <property type="match status" value="1"/>
</dbReference>
<dbReference type="InterPro" id="IPR011600">
    <property type="entry name" value="Pept_C14_caspase"/>
</dbReference>
<comment type="caution">
    <text evidence="3">The sequence shown here is derived from an EMBL/GenBank/DDBJ whole genome shotgun (WGS) entry which is preliminary data.</text>
</comment>
<evidence type="ECO:0000259" key="1">
    <source>
        <dbReference type="Pfam" id="PF00656"/>
    </source>
</evidence>
<dbReference type="EMBL" id="RMBX01000009">
    <property type="protein sequence ID" value="RPD39910.1"/>
    <property type="molecule type" value="Genomic_DNA"/>
</dbReference>
<dbReference type="PANTHER" id="PTHR48104">
    <property type="entry name" value="METACASPASE-4"/>
    <property type="match status" value="1"/>
</dbReference>
<evidence type="ECO:0000259" key="2">
    <source>
        <dbReference type="Pfam" id="PF24096"/>
    </source>
</evidence>
<evidence type="ECO:0008006" key="5">
    <source>
        <dbReference type="Google" id="ProtNLM"/>
    </source>
</evidence>
<keyword evidence="4" id="KW-1185">Reference proteome</keyword>
<feature type="domain" description="DUF7379" evidence="2">
    <location>
        <begin position="852"/>
        <end position="943"/>
    </location>
</feature>
<dbReference type="PANTHER" id="PTHR48104:SF30">
    <property type="entry name" value="METACASPASE-1"/>
    <property type="match status" value="1"/>
</dbReference>
<dbReference type="InterPro" id="IPR050452">
    <property type="entry name" value="Metacaspase"/>
</dbReference>
<name>A0A3N4MIL0_9BACT</name>
<dbReference type="InterPro" id="IPR029058">
    <property type="entry name" value="AB_hydrolase_fold"/>
</dbReference>
<accession>A0A3N4MIL0</accession>
<gene>
    <name evidence="3" type="ORF">EG028_17460</name>
</gene>
<evidence type="ECO:0000313" key="4">
    <source>
        <dbReference type="Proteomes" id="UP000279089"/>
    </source>
</evidence>
<dbReference type="InterPro" id="IPR029030">
    <property type="entry name" value="Caspase-like_dom_sf"/>
</dbReference>
<organism evidence="3 4">
    <name type="scientific">Chitinophaga barathri</name>
    <dbReference type="NCBI Taxonomy" id="1647451"/>
    <lineage>
        <taxon>Bacteria</taxon>
        <taxon>Pseudomonadati</taxon>
        <taxon>Bacteroidota</taxon>
        <taxon>Chitinophagia</taxon>
        <taxon>Chitinophagales</taxon>
        <taxon>Chitinophagaceae</taxon>
        <taxon>Chitinophaga</taxon>
    </lineage>
</organism>
<sequence>MQERKFYAAFVGINAYSQGALSGCIHDVLKVDLLFREQVAQQPGMKYLPAYYLAPNTADERQIAAYREEQKISLPYEAPTFANITGKLFSHFEKAGEEDICVLFYSGHGSQTDAPEEFHYNNPGRKLETLVCVDSRTTARDLIDKELGYLIWKAFSPIKAHCLIIMDCCHSGNNTRSLMNEDDVQFRFQPSARNKVPFKDFIGYGDKDFYTLEDGHLKTAIPRYVHLASCRNDEKAQESMRGGLFTGKLAEVLRAGGTAASYRDLVQRLAITVSSRADRQHPVAFSFNDADLDQQFLSSKIQPYIPLFEVRYNEVDQVWKAYGGELHGRAVGDVMWVKDKEKTAEAEVTAVYPLYSIISLEGFDTESLDVRASVLKAKRTFMIVESTEDKELENDYRAGKFPFLQLSFKPGTPGAQYKVRRLADKQYVLTDYNGVLPLFRREPEAVVFLEKMNTIANWRSAKELKHLDTVLTKDQFVFEWKAVEGQVANDNATGEKVEEDNIRLHYKDGKYPAFRLHITLKPGAPVERCFVKALYLGSKYAIYTDLIRNDKPALLPGEGLDLEYAVNGKMSATIPVSIDPAYKNYQVTEVTDYLKIIVSTREFDADQYKQNGLELDLAPQRAALTRDLGGEADTPADDQPYWSVFTFPVTCVAESNEQQLPDGGVADFGAFTVTAPKGFSAKATAITETNTRSMTDVPSPDIWGEEETGNALSGSIAAIELQTDQVLEPGAPLVIQQTLPRAALRSLDGADKEEVIVPFGFDHELQLYVPLGYADDEGNIYVEKLPASPVTSRSLVSAVKLYFKKVFRPKQANTLAIYAFKDGRWTEADKLEPSAKATLLLHGIIGDTKYMKEVFMAQDSPPDYIITYDYENLSTEVSATAALLDKALKDAGMGRPGMPELTIVAHSMGGLVARWLTEKVKDTGYIKKLILVGSPCSGSEMAGLSGSATGLLTQALNITGPVKYAITGLAYLLKHLKLYPGTTLKELSPGSKLLQDLALSPMHPGVDYHIIAGNTALLENYSGDDVFLRKIAMAVKEKIVYPGLSFALYDKEANDMAVTLKSMFAIPALDKGKQVQEVASNHLSYFREPASMMALMNLIHHP</sequence>
<feature type="domain" description="Peptidase C14 caspase" evidence="1">
    <location>
        <begin position="7"/>
        <end position="286"/>
    </location>
</feature>
<reference evidence="4" key="1">
    <citation type="submission" date="2018-11" db="EMBL/GenBank/DDBJ databases">
        <title>Chitinophaga lutea sp.nov., isolate from arsenic contaminated soil.</title>
        <authorList>
            <person name="Zong Y."/>
        </authorList>
    </citation>
    <scope>NUCLEOTIDE SEQUENCE [LARGE SCALE GENOMIC DNA]</scope>
    <source>
        <strain evidence="4">YLT18</strain>
    </source>
</reference>
<dbReference type="Gene3D" id="3.40.50.1820">
    <property type="entry name" value="alpha/beta hydrolase"/>
    <property type="match status" value="1"/>
</dbReference>
<dbReference type="PROSITE" id="PS51257">
    <property type="entry name" value="PROKAR_LIPOPROTEIN"/>
    <property type="match status" value="1"/>
</dbReference>
<dbReference type="SUPFAM" id="SSF52129">
    <property type="entry name" value="Caspase-like"/>
    <property type="match status" value="1"/>
</dbReference>
<evidence type="ECO:0000313" key="3">
    <source>
        <dbReference type="EMBL" id="RPD39910.1"/>
    </source>
</evidence>
<dbReference type="InterPro" id="IPR055803">
    <property type="entry name" value="DUF7379"/>
</dbReference>
<dbReference type="GO" id="GO:0006508">
    <property type="term" value="P:proteolysis"/>
    <property type="evidence" value="ECO:0007669"/>
    <property type="project" value="InterPro"/>
</dbReference>